<feature type="domain" description="ScoMcrA-like DNA sulfur-binding" evidence="1">
    <location>
        <begin position="7"/>
        <end position="100"/>
    </location>
</feature>
<dbReference type="Proteomes" id="UP000281474">
    <property type="component" value="Unassembled WGS sequence"/>
</dbReference>
<keyword evidence="3" id="KW-1185">Reference proteome</keyword>
<name>A0A3L8PZ99_9GAMM</name>
<dbReference type="Pfam" id="PF26340">
    <property type="entry name" value="DNA-SBD_ScoMcrA"/>
    <property type="match status" value="1"/>
</dbReference>
<organism evidence="2 3">
    <name type="scientific">Parashewanella curva</name>
    <dbReference type="NCBI Taxonomy" id="2338552"/>
    <lineage>
        <taxon>Bacteria</taxon>
        <taxon>Pseudomonadati</taxon>
        <taxon>Pseudomonadota</taxon>
        <taxon>Gammaproteobacteria</taxon>
        <taxon>Alteromonadales</taxon>
        <taxon>Shewanellaceae</taxon>
        <taxon>Parashewanella</taxon>
    </lineage>
</organism>
<dbReference type="InterPro" id="IPR058813">
    <property type="entry name" value="DNA-SBD_ScoMcrA"/>
</dbReference>
<sequence>MSLNFYVDKFQSINPDRSSGHAKPHKLCMLFAVMALIAQGYINENKIYFDETLLNRFSWHFNRFKQSGDKENPHLPFYHLRSSGFWHLKVKPENSTEFERLTSISNARVRNLVDFAYLDDELFDYLQSSTTAPILRHALTANLDTLEQQYARWAIKLGKSEKTVKNYLGALKSSIPSWLNGSGSDSGYVYQSLLSVSNYFGI</sequence>
<dbReference type="EMBL" id="QZEI01000021">
    <property type="protein sequence ID" value="RLV60109.1"/>
    <property type="molecule type" value="Genomic_DNA"/>
</dbReference>
<evidence type="ECO:0000313" key="3">
    <source>
        <dbReference type="Proteomes" id="UP000281474"/>
    </source>
</evidence>
<evidence type="ECO:0000259" key="1">
    <source>
        <dbReference type="Pfam" id="PF26340"/>
    </source>
</evidence>
<proteinExistence type="predicted"/>
<reference evidence="2 3" key="1">
    <citation type="submission" date="2018-09" db="EMBL/GenBank/DDBJ databases">
        <title>Phylogeny of the Shewanellaceae, and recommendation for two new genera, Pseudoshewanella and Parashewanella.</title>
        <authorList>
            <person name="Wang G."/>
        </authorList>
    </citation>
    <scope>NUCLEOTIDE SEQUENCE [LARGE SCALE GENOMIC DNA]</scope>
    <source>
        <strain evidence="2 3">C51</strain>
    </source>
</reference>
<evidence type="ECO:0000313" key="2">
    <source>
        <dbReference type="EMBL" id="RLV60109.1"/>
    </source>
</evidence>
<comment type="caution">
    <text evidence="2">The sequence shown here is derived from an EMBL/GenBank/DDBJ whole genome shotgun (WGS) entry which is preliminary data.</text>
</comment>
<dbReference type="AlphaFoldDB" id="A0A3L8PZ99"/>
<gene>
    <name evidence="2" type="ORF">D5018_08820</name>
</gene>
<accession>A0A3L8PZ99</accession>
<protein>
    <recommendedName>
        <fullName evidence="1">ScoMcrA-like DNA sulfur-binding domain-containing protein</fullName>
    </recommendedName>
</protein>